<evidence type="ECO:0000313" key="6">
    <source>
        <dbReference type="Proteomes" id="UP000190306"/>
    </source>
</evidence>
<evidence type="ECO:0000313" key="7">
    <source>
        <dbReference type="Proteomes" id="UP000502504"/>
    </source>
</evidence>
<organism evidence="5 7">
    <name type="scientific">Streptomyces antibioticus</name>
    <dbReference type="NCBI Taxonomy" id="1890"/>
    <lineage>
        <taxon>Bacteria</taxon>
        <taxon>Bacillati</taxon>
        <taxon>Actinomycetota</taxon>
        <taxon>Actinomycetes</taxon>
        <taxon>Kitasatosporales</taxon>
        <taxon>Streptomycetaceae</taxon>
        <taxon>Streptomyces</taxon>
    </lineage>
</organism>
<name>A0AAE6Y6B0_STRAT</name>
<evidence type="ECO:0000313" key="5">
    <source>
        <dbReference type="EMBL" id="QIT43064.1"/>
    </source>
</evidence>
<comment type="similarity">
    <text evidence="1">Belongs to the CDPS family.</text>
</comment>
<gene>
    <name evidence="4" type="ORF">AFM16_05530</name>
    <name evidence="5" type="ORF">HCX60_05650</name>
</gene>
<evidence type="ECO:0000256" key="2">
    <source>
        <dbReference type="ARBA" id="ARBA00022679"/>
    </source>
</evidence>
<reference evidence="5 7" key="2">
    <citation type="submission" date="2020-03" db="EMBL/GenBank/DDBJ databases">
        <title>Is there a link between lipid content and antibiotic production in Streptomyces?</title>
        <authorList>
            <person name="David M."/>
            <person name="Lejeune C."/>
            <person name="Abreu S."/>
            <person name="Thibessard A."/>
            <person name="Leblond P."/>
            <person name="Chaminade P."/>
            <person name="Virolle M.-J."/>
        </authorList>
    </citation>
    <scope>NUCLEOTIDE SEQUENCE [LARGE SCALE GENOMIC DNA]</scope>
    <source>
        <strain evidence="5 7">DSM 41481</strain>
    </source>
</reference>
<dbReference type="Pfam" id="PF16715">
    <property type="entry name" value="CDPS"/>
    <property type="match status" value="1"/>
</dbReference>
<dbReference type="AlphaFoldDB" id="A0AAE6Y6B0"/>
<dbReference type="Gene3D" id="3.40.50.11710">
    <property type="entry name" value="Cyclodipeptide synthase"/>
    <property type="match status" value="1"/>
</dbReference>
<dbReference type="InterPro" id="IPR030903">
    <property type="entry name" value="CDPS"/>
</dbReference>
<dbReference type="EMBL" id="CP050692">
    <property type="protein sequence ID" value="QIT43064.1"/>
    <property type="molecule type" value="Genomic_DNA"/>
</dbReference>
<dbReference type="RefSeq" id="WP_053625543.1">
    <property type="nucleotide sequence ID" value="NZ_CM007717.1"/>
</dbReference>
<reference evidence="4 6" key="1">
    <citation type="submission" date="2015-07" db="EMBL/GenBank/DDBJ databases">
        <title>Draft Genome Sequence of Streptomyces antibioticus, IMRU 3720 reveals insights in the evolution of actinomycin biosynthetic gene clusters in Streptomyces.</title>
        <authorList>
            <person name="Crnovcic I."/>
            <person name="Ruckert C."/>
            <person name="Kalinowksi J."/>
            <person name="Keller U."/>
        </authorList>
    </citation>
    <scope>NUCLEOTIDE SEQUENCE [LARGE SCALE GENOMIC DNA]</scope>
    <source>
        <strain evidence="4 6">DSM 41481</strain>
    </source>
</reference>
<protein>
    <recommendedName>
        <fullName evidence="3">Cyclodipeptide synthase</fullName>
    </recommendedName>
</protein>
<dbReference type="Proteomes" id="UP000190306">
    <property type="component" value="Chromosome"/>
</dbReference>
<proteinExistence type="inferred from homology"/>
<dbReference type="GO" id="GO:0016755">
    <property type="term" value="F:aminoacyltransferase activity"/>
    <property type="evidence" value="ECO:0007669"/>
    <property type="project" value="InterPro"/>
</dbReference>
<evidence type="ECO:0000313" key="4">
    <source>
        <dbReference type="EMBL" id="OOQ54053.1"/>
    </source>
</evidence>
<sequence length="246" mass="26805">MRTSADQDDGCTAGLTVTPLSSRCAEAVRRAEHACFGISPFNSYFSTGRIQKLAAWGLERFERVDFFVPDAPSAFTFEALGYAPEKAAWRARRQGQYTRNKIVTALSALGVPDAEKRVLGWAELEDNAAFGRLHTSGLRRYDEDAGFRDACRDATGWVLAGKVPAGQPPDEQQIECAVQYFLAELPLFIDTPSIVGAASSVFCYHQPPDVLHRLYRGELSWQPAAGQGFAVVAPVGPPAAPDPVRN</sequence>
<keyword evidence="2" id="KW-0808">Transferase</keyword>
<dbReference type="EMBL" id="LHQL01000005">
    <property type="protein sequence ID" value="OOQ54053.1"/>
    <property type="molecule type" value="Genomic_DNA"/>
</dbReference>
<evidence type="ECO:0000256" key="1">
    <source>
        <dbReference type="ARBA" id="ARBA00006034"/>
    </source>
</evidence>
<dbReference type="Proteomes" id="UP000502504">
    <property type="component" value="Chromosome"/>
</dbReference>
<dbReference type="InterPro" id="IPR038622">
    <property type="entry name" value="CDPS_sf"/>
</dbReference>
<keyword evidence="6" id="KW-1185">Reference proteome</keyword>
<evidence type="ECO:0000256" key="3">
    <source>
        <dbReference type="ARBA" id="ARBA00030771"/>
    </source>
</evidence>
<accession>A0AAE6Y6B0</accession>
<dbReference type="NCBIfam" id="TIGR04539">
    <property type="entry name" value="tRNA_cyclodipep"/>
    <property type="match status" value="1"/>
</dbReference>